<proteinExistence type="inferred from homology"/>
<dbReference type="EMBL" id="FOAP01000030">
    <property type="protein sequence ID" value="SEN08506.1"/>
    <property type="molecule type" value="Genomic_DNA"/>
</dbReference>
<keyword evidence="4" id="KW-1185">Reference proteome</keyword>
<evidence type="ECO:0000313" key="3">
    <source>
        <dbReference type="EMBL" id="SEN08506.1"/>
    </source>
</evidence>
<dbReference type="Proteomes" id="UP000182719">
    <property type="component" value="Unassembled WGS sequence"/>
</dbReference>
<name>A0A1H8DMV0_STIAU</name>
<accession>A0A1H8DMV0</accession>
<dbReference type="SUPFAM" id="SSF53474">
    <property type="entry name" value="alpha/beta-Hydrolases"/>
    <property type="match status" value="1"/>
</dbReference>
<dbReference type="PRINTS" id="PR00111">
    <property type="entry name" value="ABHYDROLASE"/>
</dbReference>
<dbReference type="RefSeq" id="WP_075010933.1">
    <property type="nucleotide sequence ID" value="NZ_FOAP01000030.1"/>
</dbReference>
<protein>
    <submittedName>
        <fullName evidence="3">Sigma-B regulation protein RsbQ</fullName>
    </submittedName>
</protein>
<evidence type="ECO:0000259" key="2">
    <source>
        <dbReference type="Pfam" id="PF00561"/>
    </source>
</evidence>
<dbReference type="Pfam" id="PF00561">
    <property type="entry name" value="Abhydrolase_1"/>
    <property type="match status" value="1"/>
</dbReference>
<dbReference type="AlphaFoldDB" id="A0A1H8DMV0"/>
<reference evidence="4" key="1">
    <citation type="submission" date="2016-10" db="EMBL/GenBank/DDBJ databases">
        <authorList>
            <person name="Varghese N."/>
            <person name="Submissions S."/>
        </authorList>
    </citation>
    <scope>NUCLEOTIDE SEQUENCE [LARGE SCALE GENOMIC DNA]</scope>
    <source>
        <strain evidence="4">DSM 17044</strain>
    </source>
</reference>
<organism evidence="3 4">
    <name type="scientific">Stigmatella aurantiaca</name>
    <dbReference type="NCBI Taxonomy" id="41"/>
    <lineage>
        <taxon>Bacteria</taxon>
        <taxon>Pseudomonadati</taxon>
        <taxon>Myxococcota</taxon>
        <taxon>Myxococcia</taxon>
        <taxon>Myxococcales</taxon>
        <taxon>Cystobacterineae</taxon>
        <taxon>Archangiaceae</taxon>
        <taxon>Stigmatella</taxon>
    </lineage>
</organism>
<sequence>MKPSIQQRNHVHVLGQGPETLIFSHGFGANQQAWRHQVAAFQDRYRIVLFDHVGSGQSDVHAYNPQRHNSLHGYAEDALELCEALKLSRCTWVGHSFGGMVGVLAATKAPHRFQRLILVGASPRYLNDPAEDYFGGFEQPQLDALYAAVSSQFPAWASGFASASIPGRPELIAELLRSLQAMRPDLALSMLRTIFQSDHRADLPRLKVPTLAVQTAEDFAVPPAVTRYVAHHIPYAEPAPLEDEVGHHPHLSAPEKLNRIIETYLRRGAS</sequence>
<comment type="similarity">
    <text evidence="1">Belongs to the AB hydrolase superfamily.</text>
</comment>
<dbReference type="OrthoDB" id="9785408at2"/>
<gene>
    <name evidence="3" type="ORF">SAMN05444354_13047</name>
</gene>
<evidence type="ECO:0000313" key="4">
    <source>
        <dbReference type="Proteomes" id="UP000182719"/>
    </source>
</evidence>
<dbReference type="InterPro" id="IPR000073">
    <property type="entry name" value="AB_hydrolase_1"/>
</dbReference>
<feature type="domain" description="AB hydrolase-1" evidence="2">
    <location>
        <begin position="20"/>
        <end position="235"/>
    </location>
</feature>
<dbReference type="Gene3D" id="3.40.50.1820">
    <property type="entry name" value="alpha/beta hydrolase"/>
    <property type="match status" value="1"/>
</dbReference>
<dbReference type="InterPro" id="IPR029058">
    <property type="entry name" value="AB_hydrolase_fold"/>
</dbReference>
<evidence type="ECO:0000256" key="1">
    <source>
        <dbReference type="ARBA" id="ARBA00008645"/>
    </source>
</evidence>
<dbReference type="PANTHER" id="PTHR43039">
    <property type="entry name" value="ESTERASE-RELATED"/>
    <property type="match status" value="1"/>
</dbReference>